<feature type="compositionally biased region" description="Low complexity" evidence="2">
    <location>
        <begin position="10"/>
        <end position="32"/>
    </location>
</feature>
<evidence type="ECO:0000313" key="3">
    <source>
        <dbReference type="EMBL" id="GMI02229.1"/>
    </source>
</evidence>
<protein>
    <submittedName>
        <fullName evidence="3">Uncharacterized protein</fullName>
    </submittedName>
</protein>
<feature type="compositionally biased region" description="Low complexity" evidence="2">
    <location>
        <begin position="260"/>
        <end position="285"/>
    </location>
</feature>
<organism evidence="3 4">
    <name type="scientific">Triparma verrucosa</name>
    <dbReference type="NCBI Taxonomy" id="1606542"/>
    <lineage>
        <taxon>Eukaryota</taxon>
        <taxon>Sar</taxon>
        <taxon>Stramenopiles</taxon>
        <taxon>Ochrophyta</taxon>
        <taxon>Bolidophyceae</taxon>
        <taxon>Parmales</taxon>
        <taxon>Triparmaceae</taxon>
        <taxon>Triparma</taxon>
    </lineage>
</organism>
<evidence type="ECO:0000256" key="1">
    <source>
        <dbReference type="SAM" id="Coils"/>
    </source>
</evidence>
<comment type="caution">
    <text evidence="3">The sequence shown here is derived from an EMBL/GenBank/DDBJ whole genome shotgun (WGS) entry which is preliminary data.</text>
</comment>
<feature type="region of interest" description="Disordered" evidence="2">
    <location>
        <begin position="1"/>
        <end position="32"/>
    </location>
</feature>
<dbReference type="AlphaFoldDB" id="A0A9W7F3W4"/>
<feature type="region of interest" description="Disordered" evidence="2">
    <location>
        <begin position="243"/>
        <end position="295"/>
    </location>
</feature>
<sequence length="673" mass="73719">MESPTKVTMRGSTPSSRPGSRPSSSLLGGTRLRPVTRELAKSGGPTFVHKPMFPGAERFENELKKLVYPSGYMRKTVVGEKGGASVADSTRMLEDLYLAGELSEEEASLMMRAEDDAESASNVSFVEVFSGTIPPSVRSLQASAESSQAMLLQSLEKEGASAQAEQYQKHIAEMMAKYQEALAQQMSLGKDDFVQVPIGVKSFEAEIPVPAKVAQREKKQNELQRQRQKQRIVTAVPLVGKISQSSQSVTTNSESGPEVLVSAAESSAQSLSMSILSGSQTTTPSFAPPEPPTPKNVEVALKAQLKSDLGVTPEESKPKGLERPAQSVVVNVARGGGEDVILLFVFNTQQMIHTWKGANIEALENNAGAAATVIKAPLDFSYDELESILHKASASGDDNEGTQSELNPNKQIMKVKFFHEFNKDWLDLNNEIDWRDAFNIAKLQRRKLFLSASLLYKEDDGGDEEMDEILEREEAEREAKERKAKSRVKANANAKAEGDEKKHILVDFPAVPQTFPNVLLEREAKAEEYYKKKRKEWEEASARVKRKAAGGGSSTLSGSLSMSTLERGSGALLSNTGLVDEYVGRIGNGGGSKSCLLNTVMGARVGALRVKDVRELERERSKKEIVNILQKSLKQSTKKKKSTYVTMAGRTNYAFGNSLTKYHHDELFGDDED</sequence>
<feature type="compositionally biased region" description="Polar residues" evidence="2">
    <location>
        <begin position="243"/>
        <end position="255"/>
    </location>
</feature>
<reference evidence="4" key="1">
    <citation type="journal article" date="2023" name="Commun. Biol.">
        <title>Genome analysis of Parmales, the sister group of diatoms, reveals the evolutionary specialization of diatoms from phago-mixotrophs to photoautotrophs.</title>
        <authorList>
            <person name="Ban H."/>
            <person name="Sato S."/>
            <person name="Yoshikawa S."/>
            <person name="Yamada K."/>
            <person name="Nakamura Y."/>
            <person name="Ichinomiya M."/>
            <person name="Sato N."/>
            <person name="Blanc-Mathieu R."/>
            <person name="Endo H."/>
            <person name="Kuwata A."/>
            <person name="Ogata H."/>
        </authorList>
    </citation>
    <scope>NUCLEOTIDE SEQUENCE [LARGE SCALE GENOMIC DNA]</scope>
    <source>
        <strain evidence="4">NIES 3699</strain>
    </source>
</reference>
<keyword evidence="4" id="KW-1185">Reference proteome</keyword>
<accession>A0A9W7F3W4</accession>
<dbReference type="Proteomes" id="UP001165160">
    <property type="component" value="Unassembled WGS sequence"/>
</dbReference>
<name>A0A9W7F3W4_9STRA</name>
<feature type="coiled-coil region" evidence="1">
    <location>
        <begin position="157"/>
        <end position="184"/>
    </location>
</feature>
<proteinExistence type="predicted"/>
<gene>
    <name evidence="3" type="ORF">TrVE_jg7889</name>
</gene>
<evidence type="ECO:0000313" key="4">
    <source>
        <dbReference type="Proteomes" id="UP001165160"/>
    </source>
</evidence>
<keyword evidence="1" id="KW-0175">Coiled coil</keyword>
<feature type="region of interest" description="Disordered" evidence="2">
    <location>
        <begin position="473"/>
        <end position="494"/>
    </location>
</feature>
<evidence type="ECO:0000256" key="2">
    <source>
        <dbReference type="SAM" id="MobiDB-lite"/>
    </source>
</evidence>
<dbReference type="EMBL" id="BRXX01000279">
    <property type="protein sequence ID" value="GMI02229.1"/>
    <property type="molecule type" value="Genomic_DNA"/>
</dbReference>